<evidence type="ECO:0000313" key="5">
    <source>
        <dbReference type="Proteomes" id="UP000648801"/>
    </source>
</evidence>
<dbReference type="InterPro" id="IPR017850">
    <property type="entry name" value="Alkaline_phosphatase_core_sf"/>
</dbReference>
<evidence type="ECO:0000313" key="4">
    <source>
        <dbReference type="EMBL" id="GGA64943.1"/>
    </source>
</evidence>
<reference evidence="4" key="2">
    <citation type="submission" date="2020-09" db="EMBL/GenBank/DDBJ databases">
        <authorList>
            <person name="Sun Q."/>
            <person name="Zhou Y."/>
        </authorList>
    </citation>
    <scope>NUCLEOTIDE SEQUENCE</scope>
    <source>
        <strain evidence="4">CGMCC 1.15447</strain>
    </source>
</reference>
<keyword evidence="5" id="KW-1185">Reference proteome</keyword>
<gene>
    <name evidence="4" type="ORF">GCM10011507_15720</name>
</gene>
<dbReference type="Gene3D" id="3.40.720.10">
    <property type="entry name" value="Alkaline Phosphatase, subunit A"/>
    <property type="match status" value="2"/>
</dbReference>
<dbReference type="AlphaFoldDB" id="A0A916RQ45"/>
<accession>A0A916RQ45</accession>
<dbReference type="Proteomes" id="UP000648801">
    <property type="component" value="Unassembled WGS sequence"/>
</dbReference>
<protein>
    <recommendedName>
        <fullName evidence="3">Sulfatase N-terminal domain-containing protein</fullName>
    </recommendedName>
</protein>
<evidence type="ECO:0000259" key="3">
    <source>
        <dbReference type="Pfam" id="PF00884"/>
    </source>
</evidence>
<dbReference type="PANTHER" id="PTHR42693">
    <property type="entry name" value="ARYLSULFATASE FAMILY MEMBER"/>
    <property type="match status" value="1"/>
</dbReference>
<organism evidence="4 5">
    <name type="scientific">Edaphobacter acidisoli</name>
    <dbReference type="NCBI Taxonomy" id="2040573"/>
    <lineage>
        <taxon>Bacteria</taxon>
        <taxon>Pseudomonadati</taxon>
        <taxon>Acidobacteriota</taxon>
        <taxon>Terriglobia</taxon>
        <taxon>Terriglobales</taxon>
        <taxon>Acidobacteriaceae</taxon>
        <taxon>Edaphobacter</taxon>
    </lineage>
</organism>
<dbReference type="GO" id="GO:0004065">
    <property type="term" value="F:arylsulfatase activity"/>
    <property type="evidence" value="ECO:0007669"/>
    <property type="project" value="TreeGrafter"/>
</dbReference>
<dbReference type="SUPFAM" id="SSF53649">
    <property type="entry name" value="Alkaline phosphatase-like"/>
    <property type="match status" value="1"/>
</dbReference>
<dbReference type="InterPro" id="IPR000917">
    <property type="entry name" value="Sulfatase_N"/>
</dbReference>
<name>A0A916RQ45_9BACT</name>
<dbReference type="PANTHER" id="PTHR42693:SF53">
    <property type="entry name" value="ENDO-4-O-SULFATASE"/>
    <property type="match status" value="1"/>
</dbReference>
<comment type="caution">
    <text evidence="4">The sequence shown here is derived from an EMBL/GenBank/DDBJ whole genome shotgun (WGS) entry which is preliminary data.</text>
</comment>
<comment type="similarity">
    <text evidence="1">Belongs to the sulfatase family.</text>
</comment>
<keyword evidence="2" id="KW-0378">Hydrolase</keyword>
<dbReference type="InterPro" id="IPR050738">
    <property type="entry name" value="Sulfatase"/>
</dbReference>
<evidence type="ECO:0000256" key="2">
    <source>
        <dbReference type="ARBA" id="ARBA00022801"/>
    </source>
</evidence>
<sequence>MELDHSLPTIATEFRKNGYSANFIGKWHVSATDGRKNLGWIPPGPSRGGFDDLWEGANVLELVSHPYEGNYWDNDGKNIGFKDEYRVDFIANRAVQFIERQHDKPWLLFLSQLEPHHQNDVDEFVPPKRYEDKYIDPYIPTDLRNLLGNWRSRIPGYYGCVQAIDDCVGTLVETLQRTGQLDNTIILFFSDHGCTFRTRMGEYKRSPHEPSIHVPFVIAGPGFDRSCVIDEVVSLIDMMPTLLDGAGLTLPASLRGKSLKKLGESAQARKNWDSTAYFQISQSICGRGIRTRDWSYCVFDPAVKNGQAESSAHYQDFVLYSIADDPNESLNLVGRPEYREIADQLRQELASRIVAAGEAETTIEPIHYYA</sequence>
<feature type="domain" description="Sulfatase N-terminal" evidence="3">
    <location>
        <begin position="4"/>
        <end position="247"/>
    </location>
</feature>
<reference evidence="4" key="1">
    <citation type="journal article" date="2014" name="Int. J. Syst. Evol. Microbiol.">
        <title>Complete genome sequence of Corynebacterium casei LMG S-19264T (=DSM 44701T), isolated from a smear-ripened cheese.</title>
        <authorList>
            <consortium name="US DOE Joint Genome Institute (JGI-PGF)"/>
            <person name="Walter F."/>
            <person name="Albersmeier A."/>
            <person name="Kalinowski J."/>
            <person name="Ruckert C."/>
        </authorList>
    </citation>
    <scope>NUCLEOTIDE SEQUENCE</scope>
    <source>
        <strain evidence="4">CGMCC 1.15447</strain>
    </source>
</reference>
<proteinExistence type="inferred from homology"/>
<dbReference type="EMBL" id="BMJB01000001">
    <property type="protein sequence ID" value="GGA64943.1"/>
    <property type="molecule type" value="Genomic_DNA"/>
</dbReference>
<evidence type="ECO:0000256" key="1">
    <source>
        <dbReference type="ARBA" id="ARBA00008779"/>
    </source>
</evidence>
<dbReference type="Pfam" id="PF00884">
    <property type="entry name" value="Sulfatase"/>
    <property type="match status" value="1"/>
</dbReference>